<dbReference type="InterPro" id="IPR036489">
    <property type="entry name" value="YoaG_sf"/>
</dbReference>
<protein>
    <recommendedName>
        <fullName evidence="5">DUF1869 domain-containing protein</fullName>
    </recommendedName>
</protein>
<evidence type="ECO:0000313" key="3">
    <source>
        <dbReference type="Proteomes" id="UP000032869"/>
    </source>
</evidence>
<dbReference type="Proteomes" id="UP000032869">
    <property type="component" value="Unassembled WGS sequence"/>
</dbReference>
<dbReference type="RefSeq" id="WP_039302353.1">
    <property type="nucleotide sequence ID" value="NZ_JAODTE010000008.1"/>
</dbReference>
<evidence type="ECO:0000313" key="1">
    <source>
        <dbReference type="EMBL" id="KFX06828.1"/>
    </source>
</evidence>
<gene>
    <name evidence="2" type="ORF">JV35_07905</name>
    <name evidence="1" type="ORF">KP22_01690</name>
</gene>
<dbReference type="Pfam" id="PF08956">
    <property type="entry name" value="DUF1869"/>
    <property type="match status" value="1"/>
</dbReference>
<dbReference type="EMBL" id="JQHM01000001">
    <property type="protein sequence ID" value="KFX06828.1"/>
    <property type="molecule type" value="Genomic_DNA"/>
</dbReference>
<dbReference type="InterPro" id="IPR015051">
    <property type="entry name" value="YoaG"/>
</dbReference>
<dbReference type="eggNOG" id="ENOG5032979">
    <property type="taxonomic scope" value="Bacteria"/>
</dbReference>
<name>A0A093T0V5_9GAMM</name>
<comment type="caution">
    <text evidence="1">The sequence shown here is derived from an EMBL/GenBank/DDBJ whole genome shotgun (WGS) entry which is preliminary data.</text>
</comment>
<dbReference type="AlphaFoldDB" id="A0A093T0V5"/>
<keyword evidence="3" id="KW-1185">Reference proteome</keyword>
<evidence type="ECO:0000313" key="4">
    <source>
        <dbReference type="Proteomes" id="UP000032874"/>
    </source>
</evidence>
<dbReference type="SUPFAM" id="SSF103063">
    <property type="entry name" value="Hypothetical protein YoaG"/>
    <property type="match status" value="1"/>
</dbReference>
<sequence>MTTENKGYSLTLLNCDNNEKAEKVYLKPMAFYVPDFAAGAVDELVNNLSLACDNNSGFLLTVTNNNNGVSVDKNFSALIELKDKSISAESVKELVNIVRGYDADEETNVCGW</sequence>
<evidence type="ECO:0008006" key="5">
    <source>
        <dbReference type="Google" id="ProtNLM"/>
    </source>
</evidence>
<dbReference type="Proteomes" id="UP000032874">
    <property type="component" value="Unassembled WGS sequence"/>
</dbReference>
<dbReference type="STRING" id="55207.KP22_01690"/>
<dbReference type="OrthoDB" id="6556031at2"/>
<proteinExistence type="predicted"/>
<reference evidence="3 4" key="1">
    <citation type="submission" date="2014-08" db="EMBL/GenBank/DDBJ databases">
        <title>Genome sequences of NCPPB Pectobacterium isolates.</title>
        <authorList>
            <person name="Glover R.H."/>
            <person name="Sapp M."/>
            <person name="Elphinstone J."/>
        </authorList>
    </citation>
    <scope>NUCLEOTIDE SEQUENCE [LARGE SCALE GENOMIC DNA]</scope>
    <source>
        <strain evidence="2 3">NCPPB 2793</strain>
        <strain evidence="1 4">NCPPB 2795</strain>
    </source>
</reference>
<dbReference type="EMBL" id="JQHL01000002">
    <property type="protein sequence ID" value="KFX21110.1"/>
    <property type="molecule type" value="Genomic_DNA"/>
</dbReference>
<dbReference type="Gene3D" id="3.30.160.220">
    <property type="entry name" value="YoaG"/>
    <property type="match status" value="2"/>
</dbReference>
<evidence type="ECO:0000313" key="2">
    <source>
        <dbReference type="EMBL" id="KFX21110.1"/>
    </source>
</evidence>
<organism evidence="1 4">
    <name type="scientific">Pectobacterium betavasculorum</name>
    <dbReference type="NCBI Taxonomy" id="55207"/>
    <lineage>
        <taxon>Bacteria</taxon>
        <taxon>Pseudomonadati</taxon>
        <taxon>Pseudomonadota</taxon>
        <taxon>Gammaproteobacteria</taxon>
        <taxon>Enterobacterales</taxon>
        <taxon>Pectobacteriaceae</taxon>
        <taxon>Pectobacterium</taxon>
    </lineage>
</organism>
<accession>A0A093T0V5</accession>